<keyword evidence="3" id="KW-1185">Reference proteome</keyword>
<reference evidence="2 3" key="1">
    <citation type="submission" date="2020-02" db="EMBL/GenBank/DDBJ databases">
        <authorList>
            <person name="Ma Q."/>
            <person name="Huang Y."/>
            <person name="Song X."/>
            <person name="Pei D."/>
        </authorList>
    </citation>
    <scope>NUCLEOTIDE SEQUENCE [LARGE SCALE GENOMIC DNA]</scope>
    <source>
        <strain evidence="2">Sxm20200214</strain>
        <tissue evidence="2">Leaf</tissue>
    </source>
</reference>
<evidence type="ECO:0000313" key="3">
    <source>
        <dbReference type="Proteomes" id="UP000886595"/>
    </source>
</evidence>
<name>A0A8X7WMU8_BRACI</name>
<dbReference type="AlphaFoldDB" id="A0A8X7WMU8"/>
<dbReference type="SUPFAM" id="SSF52058">
    <property type="entry name" value="L domain-like"/>
    <property type="match status" value="1"/>
</dbReference>
<proteinExistence type="predicted"/>
<dbReference type="InterPro" id="IPR050232">
    <property type="entry name" value="FBL13/AtMIF1-like"/>
</dbReference>
<feature type="domain" description="F-box" evidence="1">
    <location>
        <begin position="7"/>
        <end position="55"/>
    </location>
</feature>
<protein>
    <recommendedName>
        <fullName evidence="1">F-box domain-containing protein</fullName>
    </recommendedName>
</protein>
<sequence>MDSSAQPDRLSDLPDVLLVLIISCLSFKQCVQTSLLSKRWGSLHLERRNVSFKESDFLSPSVFADPIRRVLARTAFVGYMRQWVARMGDQPMDTFGISISDPQTYLDVIESLIAFAVQKRVKSLVLDFSNPAWRTFHNVNREELVVKIPQSVYDLTTLESLKVCACDDFDPSRLSNLENLKSVSFGWMELTNIEPLLKRLESLTLNHCGGFDFDRISGDMIRELVIKDCDFYFSCTFDLPRVDVFKYCGDIFCFEFDRMNAVISEVDLDFQVLDTKPDDETNNPPEGGMLCQFLNNLLDNGGRTATTLTVSPFLLKMIPRAEYPHLLCRMKTKHLVLKTKLHPTEFNGIRVLLINCPKLETLTLDLLPPGPIATVSSYAGIDPQTYWMQNISYKCLRETLQTVVVKNYVGGAELNIVRYLLRSGSERLERVELYMPFDLDDSRKLYANARSEMLQRSSEHVRVCVHNS</sequence>
<accession>A0A8X7WMU8</accession>
<dbReference type="InterPro" id="IPR036047">
    <property type="entry name" value="F-box-like_dom_sf"/>
</dbReference>
<dbReference type="PROSITE" id="PS50181">
    <property type="entry name" value="FBOX"/>
    <property type="match status" value="1"/>
</dbReference>
<evidence type="ECO:0000259" key="1">
    <source>
        <dbReference type="PROSITE" id="PS50181"/>
    </source>
</evidence>
<dbReference type="PANTHER" id="PTHR31900:SF34">
    <property type="entry name" value="EMB|CAB62440.1-RELATED"/>
    <property type="match status" value="1"/>
</dbReference>
<dbReference type="PANTHER" id="PTHR31900">
    <property type="entry name" value="F-BOX/RNI SUPERFAMILY PROTEIN-RELATED"/>
    <property type="match status" value="1"/>
</dbReference>
<organism evidence="2 3">
    <name type="scientific">Brassica carinata</name>
    <name type="common">Ethiopian mustard</name>
    <name type="synonym">Abyssinian cabbage</name>
    <dbReference type="NCBI Taxonomy" id="52824"/>
    <lineage>
        <taxon>Eukaryota</taxon>
        <taxon>Viridiplantae</taxon>
        <taxon>Streptophyta</taxon>
        <taxon>Embryophyta</taxon>
        <taxon>Tracheophyta</taxon>
        <taxon>Spermatophyta</taxon>
        <taxon>Magnoliopsida</taxon>
        <taxon>eudicotyledons</taxon>
        <taxon>Gunneridae</taxon>
        <taxon>Pentapetalae</taxon>
        <taxon>rosids</taxon>
        <taxon>malvids</taxon>
        <taxon>Brassicales</taxon>
        <taxon>Brassicaceae</taxon>
        <taxon>Brassiceae</taxon>
        <taxon>Brassica</taxon>
    </lineage>
</organism>
<dbReference type="Pfam" id="PF00646">
    <property type="entry name" value="F-box"/>
    <property type="match status" value="1"/>
</dbReference>
<comment type="caution">
    <text evidence="2">The sequence shown here is derived from an EMBL/GenBank/DDBJ whole genome shotgun (WGS) entry which is preliminary data.</text>
</comment>
<dbReference type="InterPro" id="IPR032675">
    <property type="entry name" value="LRR_dom_sf"/>
</dbReference>
<dbReference type="EMBL" id="JAAMPC010000001">
    <property type="protein sequence ID" value="KAG2333151.1"/>
    <property type="molecule type" value="Genomic_DNA"/>
</dbReference>
<dbReference type="OrthoDB" id="1027103at2759"/>
<dbReference type="InterPro" id="IPR001810">
    <property type="entry name" value="F-box_dom"/>
</dbReference>
<evidence type="ECO:0000313" key="2">
    <source>
        <dbReference type="EMBL" id="KAG2333151.1"/>
    </source>
</evidence>
<gene>
    <name evidence="2" type="ORF">Bca52824_004331</name>
</gene>
<dbReference type="SUPFAM" id="SSF81383">
    <property type="entry name" value="F-box domain"/>
    <property type="match status" value="1"/>
</dbReference>
<dbReference type="Gene3D" id="3.80.10.10">
    <property type="entry name" value="Ribonuclease Inhibitor"/>
    <property type="match status" value="1"/>
</dbReference>
<dbReference type="Proteomes" id="UP000886595">
    <property type="component" value="Unassembled WGS sequence"/>
</dbReference>